<reference evidence="5" key="1">
    <citation type="submission" date="2009-09" db="EMBL/GenBank/DDBJ databases">
        <authorList>
            <person name="Weinstock G."/>
            <person name="Sodergren E."/>
            <person name="Clifton S."/>
            <person name="Fulton L."/>
            <person name="Fulton B."/>
            <person name="Courtney L."/>
            <person name="Fronick C."/>
            <person name="Harrison M."/>
            <person name="Strong C."/>
            <person name="Farmer C."/>
            <person name="Delahaunty K."/>
            <person name="Markovic C."/>
            <person name="Hall O."/>
            <person name="Minx P."/>
            <person name="Tomlinson C."/>
            <person name="Mitreva M."/>
            <person name="Nelson J."/>
            <person name="Hou S."/>
            <person name="Wollam A."/>
            <person name="Pepin K.H."/>
            <person name="Johnson M."/>
            <person name="Bhonagiri V."/>
            <person name="Nash W.E."/>
            <person name="Warren W."/>
            <person name="Chinwalla A."/>
            <person name="Mardis E.R."/>
            <person name="Wilson R.K."/>
        </authorList>
    </citation>
    <scope>NUCLEOTIDE SEQUENCE [LARGE SCALE GENOMIC DNA]</scope>
    <source>
        <strain evidence="5">DSM 20544</strain>
    </source>
</reference>
<name>C9KPQ6_9FIRM</name>
<dbReference type="EMBL" id="ABWK02000020">
    <property type="protein sequence ID" value="EEX68211.1"/>
    <property type="molecule type" value="Genomic_DNA"/>
</dbReference>
<dbReference type="HOGENOM" id="CLU_018816_6_1_9"/>
<keyword evidence="6" id="KW-1185">Reference proteome</keyword>
<dbReference type="InterPro" id="IPR058624">
    <property type="entry name" value="MdtA-like_HH"/>
</dbReference>
<dbReference type="InterPro" id="IPR058625">
    <property type="entry name" value="MdtA-like_BSH"/>
</dbReference>
<dbReference type="Gene3D" id="1.10.287.470">
    <property type="entry name" value="Helix hairpin bin"/>
    <property type="match status" value="1"/>
</dbReference>
<dbReference type="Gene3D" id="2.40.50.100">
    <property type="match status" value="2"/>
</dbReference>
<comment type="subcellular location">
    <subcellularLocation>
        <location evidence="1">Cell envelope</location>
    </subcellularLocation>
</comment>
<sequence length="363" mass="39828">MPLFEHVQIIRDKQIEVRNMRNEKMMRIGKWERILALCLAVLMTLLICTGCGRTADADKTTWGRADAKEIDVNSKIAGRVVALYVKEGDTVKEGQVIARIDKRSLEAQKAEAEASIRALRAQQAQAFVTTNMESGTTSSAVSQAQATADKARADLALSQADHDRYAELLAQGAVSRQTFDQYDTKYQTAQATYAQAQAAVNQAQAGTLQTDASRANEQAMAMKLEQAEATLQNIEVSLDETEIRAPFDGVITEKYIEEGSMISNGTPLVAVQDPTDNWVDIKVPETELSKYAVGQQVKLIGRDDKTEVTGTITDISKKAEFATQRATSERGDETDIVSFNVKVQVDSEVLRPGMRFRLAGNAS</sequence>
<evidence type="ECO:0000313" key="6">
    <source>
        <dbReference type="Proteomes" id="UP000003671"/>
    </source>
</evidence>
<dbReference type="Gene3D" id="2.40.30.170">
    <property type="match status" value="1"/>
</dbReference>
<evidence type="ECO:0000259" key="3">
    <source>
        <dbReference type="Pfam" id="PF25876"/>
    </source>
</evidence>
<feature type="domain" description="Multidrug resistance protein MdtA-like barrel-sandwich hybrid" evidence="4">
    <location>
        <begin position="69"/>
        <end position="271"/>
    </location>
</feature>
<dbReference type="AlphaFoldDB" id="C9KPQ6"/>
<dbReference type="Pfam" id="PF25917">
    <property type="entry name" value="BSH_RND"/>
    <property type="match status" value="1"/>
</dbReference>
<dbReference type="PATRIC" id="fig|500635.8.peg.1863"/>
<dbReference type="Pfam" id="PF25876">
    <property type="entry name" value="HH_MFP_RND"/>
    <property type="match status" value="1"/>
</dbReference>
<gene>
    <name evidence="5" type="ORF">MITSMUL_05214</name>
</gene>
<organism evidence="5 6">
    <name type="scientific">Mitsuokella multacida DSM 20544</name>
    <dbReference type="NCBI Taxonomy" id="500635"/>
    <lineage>
        <taxon>Bacteria</taxon>
        <taxon>Bacillati</taxon>
        <taxon>Bacillota</taxon>
        <taxon>Negativicutes</taxon>
        <taxon>Selenomonadales</taxon>
        <taxon>Selenomonadaceae</taxon>
        <taxon>Mitsuokella</taxon>
    </lineage>
</organism>
<dbReference type="Proteomes" id="UP000003671">
    <property type="component" value="Unassembled WGS sequence"/>
</dbReference>
<protein>
    <submittedName>
        <fullName evidence="5">Auxiliary transport protein, membrane fusion protein (MFP) family protein</fullName>
    </submittedName>
</protein>
<dbReference type="STRING" id="500635.MITSMUL_05214"/>
<evidence type="ECO:0000313" key="5">
    <source>
        <dbReference type="EMBL" id="EEX68211.1"/>
    </source>
</evidence>
<dbReference type="SUPFAM" id="SSF111369">
    <property type="entry name" value="HlyD-like secretion proteins"/>
    <property type="match status" value="2"/>
</dbReference>
<dbReference type="GO" id="GO:0030313">
    <property type="term" value="C:cell envelope"/>
    <property type="evidence" value="ECO:0007669"/>
    <property type="project" value="UniProtKB-SubCell"/>
</dbReference>
<evidence type="ECO:0000256" key="2">
    <source>
        <dbReference type="ARBA" id="ARBA00023054"/>
    </source>
</evidence>
<keyword evidence="2" id="KW-0175">Coiled coil</keyword>
<comment type="caution">
    <text evidence="5">The sequence shown here is derived from an EMBL/GenBank/DDBJ whole genome shotgun (WGS) entry which is preliminary data.</text>
</comment>
<accession>C9KPQ6</accession>
<dbReference type="PANTHER" id="PTHR32347">
    <property type="entry name" value="EFFLUX SYSTEM COMPONENT YKNX-RELATED"/>
    <property type="match status" value="1"/>
</dbReference>
<dbReference type="InterPro" id="IPR050465">
    <property type="entry name" value="UPF0194_transport"/>
</dbReference>
<proteinExistence type="predicted"/>
<feature type="domain" description="Multidrug resistance protein MdtA-like alpha-helical hairpin" evidence="3">
    <location>
        <begin position="142"/>
        <end position="205"/>
    </location>
</feature>
<evidence type="ECO:0000259" key="4">
    <source>
        <dbReference type="Pfam" id="PF25917"/>
    </source>
</evidence>
<evidence type="ECO:0000256" key="1">
    <source>
        <dbReference type="ARBA" id="ARBA00004196"/>
    </source>
</evidence>
<dbReference type="eggNOG" id="COG1566">
    <property type="taxonomic scope" value="Bacteria"/>
</dbReference>
<dbReference type="PANTHER" id="PTHR32347:SF23">
    <property type="entry name" value="BLL5650 PROTEIN"/>
    <property type="match status" value="1"/>
</dbReference>